<evidence type="ECO:0000313" key="4">
    <source>
        <dbReference type="Proteomes" id="UP001159363"/>
    </source>
</evidence>
<name>A0ABQ9GZA0_9NEOP</name>
<dbReference type="InterPro" id="IPR050951">
    <property type="entry name" value="Retrovirus_Pol_polyprotein"/>
</dbReference>
<organism evidence="3 4">
    <name type="scientific">Dryococelus australis</name>
    <dbReference type="NCBI Taxonomy" id="614101"/>
    <lineage>
        <taxon>Eukaryota</taxon>
        <taxon>Metazoa</taxon>
        <taxon>Ecdysozoa</taxon>
        <taxon>Arthropoda</taxon>
        <taxon>Hexapoda</taxon>
        <taxon>Insecta</taxon>
        <taxon>Pterygota</taxon>
        <taxon>Neoptera</taxon>
        <taxon>Polyneoptera</taxon>
        <taxon>Phasmatodea</taxon>
        <taxon>Verophasmatodea</taxon>
        <taxon>Anareolatae</taxon>
        <taxon>Phasmatidae</taxon>
        <taxon>Eurycanthinae</taxon>
        <taxon>Dryococelus</taxon>
    </lineage>
</organism>
<keyword evidence="4" id="KW-1185">Reference proteome</keyword>
<dbReference type="SUPFAM" id="SSF56672">
    <property type="entry name" value="DNA/RNA polymerases"/>
    <property type="match status" value="1"/>
</dbReference>
<sequence length="132" mass="14762">MKSLLLSYNLLVHYNQRVLIVVTADTSPFGVGATLSHVIDGVEKPVLFASITLTPTQRNYSQLDKEALALLKGVYTYTIEYRKSSQMCPADTLSRLPVADELIKESVQQLVSDKFPLSFVEVAEETKRDKLL</sequence>
<dbReference type="PANTHER" id="PTHR37984">
    <property type="entry name" value="PROTEIN CBG26694"/>
    <property type="match status" value="1"/>
</dbReference>
<evidence type="ECO:0000256" key="1">
    <source>
        <dbReference type="ARBA" id="ARBA00023268"/>
    </source>
</evidence>
<dbReference type="EMBL" id="JARBHB010000008">
    <property type="protein sequence ID" value="KAJ8877345.1"/>
    <property type="molecule type" value="Genomic_DNA"/>
</dbReference>
<comment type="caution">
    <text evidence="3">The sequence shown here is derived from an EMBL/GenBank/DDBJ whole genome shotgun (WGS) entry which is preliminary data.</text>
</comment>
<protein>
    <recommendedName>
        <fullName evidence="2">Reverse transcriptase/retrotransposon-derived protein RNase H-like domain-containing protein</fullName>
    </recommendedName>
</protein>
<dbReference type="InterPro" id="IPR041577">
    <property type="entry name" value="RT_RNaseH_2"/>
</dbReference>
<keyword evidence="1" id="KW-0511">Multifunctional enzyme</keyword>
<dbReference type="Pfam" id="PF17919">
    <property type="entry name" value="RT_RNaseH_2"/>
    <property type="match status" value="1"/>
</dbReference>
<reference evidence="3 4" key="1">
    <citation type="submission" date="2023-02" db="EMBL/GenBank/DDBJ databases">
        <title>LHISI_Scaffold_Assembly.</title>
        <authorList>
            <person name="Stuart O.P."/>
            <person name="Cleave R."/>
            <person name="Magrath M.J.L."/>
            <person name="Mikheyev A.S."/>
        </authorList>
    </citation>
    <scope>NUCLEOTIDE SEQUENCE [LARGE SCALE GENOMIC DNA]</scope>
    <source>
        <strain evidence="3">Daus_M_001</strain>
        <tissue evidence="3">Leg muscle</tissue>
    </source>
</reference>
<accession>A0ABQ9GZA0</accession>
<dbReference type="Proteomes" id="UP001159363">
    <property type="component" value="Chromosome 7"/>
</dbReference>
<feature type="domain" description="Reverse transcriptase/retrotransposon-derived protein RNase H-like" evidence="2">
    <location>
        <begin position="2"/>
        <end position="76"/>
    </location>
</feature>
<dbReference type="InterPro" id="IPR043502">
    <property type="entry name" value="DNA/RNA_pol_sf"/>
</dbReference>
<dbReference type="PANTHER" id="PTHR37984:SF5">
    <property type="entry name" value="PROTEIN NYNRIN-LIKE"/>
    <property type="match status" value="1"/>
</dbReference>
<gene>
    <name evidence="3" type="ORF">PR048_021799</name>
</gene>
<evidence type="ECO:0000313" key="3">
    <source>
        <dbReference type="EMBL" id="KAJ8877345.1"/>
    </source>
</evidence>
<proteinExistence type="predicted"/>
<evidence type="ECO:0000259" key="2">
    <source>
        <dbReference type="Pfam" id="PF17919"/>
    </source>
</evidence>